<dbReference type="EMBL" id="BARV01011378">
    <property type="protein sequence ID" value="GAI07226.1"/>
    <property type="molecule type" value="Genomic_DNA"/>
</dbReference>
<sequence length="49" mass="5677">MLWSRPVTTPKSKLGAFITLLSSNTDKWLNKRICFIDWRQGARVVELAK</sequence>
<dbReference type="AlphaFoldDB" id="X1LN12"/>
<proteinExistence type="predicted"/>
<organism evidence="1">
    <name type="scientific">marine sediment metagenome</name>
    <dbReference type="NCBI Taxonomy" id="412755"/>
    <lineage>
        <taxon>unclassified sequences</taxon>
        <taxon>metagenomes</taxon>
        <taxon>ecological metagenomes</taxon>
    </lineage>
</organism>
<comment type="caution">
    <text evidence="1">The sequence shown here is derived from an EMBL/GenBank/DDBJ whole genome shotgun (WGS) entry which is preliminary data.</text>
</comment>
<gene>
    <name evidence="1" type="ORF">S06H3_21611</name>
</gene>
<name>X1LN12_9ZZZZ</name>
<protein>
    <submittedName>
        <fullName evidence="1">Uncharacterized protein</fullName>
    </submittedName>
</protein>
<reference evidence="1" key="1">
    <citation type="journal article" date="2014" name="Front. Microbiol.">
        <title>High frequency of phylogenetically diverse reductive dehalogenase-homologous genes in deep subseafloor sedimentary metagenomes.</title>
        <authorList>
            <person name="Kawai M."/>
            <person name="Futagami T."/>
            <person name="Toyoda A."/>
            <person name="Takaki Y."/>
            <person name="Nishi S."/>
            <person name="Hori S."/>
            <person name="Arai W."/>
            <person name="Tsubouchi T."/>
            <person name="Morono Y."/>
            <person name="Uchiyama I."/>
            <person name="Ito T."/>
            <person name="Fujiyama A."/>
            <person name="Inagaki F."/>
            <person name="Takami H."/>
        </authorList>
    </citation>
    <scope>NUCLEOTIDE SEQUENCE</scope>
    <source>
        <strain evidence="1">Expedition CK06-06</strain>
    </source>
</reference>
<evidence type="ECO:0000313" key="1">
    <source>
        <dbReference type="EMBL" id="GAI07226.1"/>
    </source>
</evidence>
<accession>X1LN12</accession>